<dbReference type="InterPro" id="IPR027417">
    <property type="entry name" value="P-loop_NTPase"/>
</dbReference>
<evidence type="ECO:0000256" key="3">
    <source>
        <dbReference type="ARBA" id="ARBA00023224"/>
    </source>
</evidence>
<name>A0A6A1V3D4_9ROSI</name>
<keyword evidence="3" id="KW-0807">Transducer</keyword>
<keyword evidence="2 4" id="KW-0342">GTP-binding</keyword>
<evidence type="ECO:0000256" key="2">
    <source>
        <dbReference type="ARBA" id="ARBA00023134"/>
    </source>
</evidence>
<feature type="compositionally biased region" description="Polar residues" evidence="6">
    <location>
        <begin position="152"/>
        <end position="176"/>
    </location>
</feature>
<feature type="binding site" evidence="5">
    <location>
        <position position="587"/>
    </location>
    <ligand>
        <name>Mg(2+)</name>
        <dbReference type="ChEBI" id="CHEBI:18420"/>
    </ligand>
</feature>
<dbReference type="GO" id="GO:0031683">
    <property type="term" value="F:G-protein beta/gamma-subunit complex binding"/>
    <property type="evidence" value="ECO:0007669"/>
    <property type="project" value="InterPro"/>
</dbReference>
<gene>
    <name evidence="7" type="ORF">CJ030_MR7G011526</name>
</gene>
<dbReference type="EMBL" id="RXIC02000025">
    <property type="protein sequence ID" value="KAB1207205.1"/>
    <property type="molecule type" value="Genomic_DNA"/>
</dbReference>
<evidence type="ECO:0000313" key="7">
    <source>
        <dbReference type="EMBL" id="KAB1207205.1"/>
    </source>
</evidence>
<evidence type="ECO:0000256" key="4">
    <source>
        <dbReference type="PIRSR" id="PIRSR601019-1"/>
    </source>
</evidence>
<sequence length="805" mass="89641">MDSLLRKLWPAVSAIPENNDDEEIFSTDYSIAVEYGGPPVTYDIPQVIPVDISRIPVAAPVSSPSLLKNISLPVIQPIVKSRTSNQKSSTVESSVALVVDNGYESIPELSHGVGSSGALGYPGILDNSQVISTGSGVMEVPSDDKDGDGSQDYMNPTNSESTESCLSSRAHSSEIFSSREDDDNNEAPHHVKRPSIVTFRDPESADVIAQEECCPSENGRVTASPKVERNVKKGVCYRCLKGSRLTKKEVCIVCGAKYCHNCVLRAMGSMPEGRKCVTCIGVSIDEARRGMLGKYSTLLKRLLSDSEVKRIMEAEVFCQINQIPPELVFVNDEPLSQEELVLLQNSKNPPRNLRPGCYWYDRVSGFWGKEGQKPSQIISSQLNIGGDIKRNASNGNTNVLINSREITKEELWMLKVAGVPCEGNPHFWVSEDGSIQEEGQNNMRDRIWDKTRTKLVCAFFSLPVPPDLKNPSGVEANGVIPANLVQISLHKLLLVGYNKSGTCTIYKQATVLGDLEVISPAVACEYAPCVEELWKDAAIQATYNRRNELAMLPRAATYFLDRAVEISRADYEPNEMDILYAEGITSSNSLACMEFSFPKSTRDDLVEPEYQHDPSLRYQLIRLHPRSLGANCKWLDMFVDADILLFCVALTDYDEYSENGNGVLTNKMLGSKQLFESVVTHPTFHNKNVLLILNKFDLLEEKIGQAPLTRCEWFCDFNPFTTQNLHNRTNPSLAQRAFHYIAMKFKTLFLSLTARKLFVSLTTGLENDTVDEALRYAREIVMWEKEKPQSINEWSSTDIEASSTS</sequence>
<evidence type="ECO:0000256" key="6">
    <source>
        <dbReference type="SAM" id="MobiDB-lite"/>
    </source>
</evidence>
<dbReference type="FunFam" id="3.40.50.300:FF:000720">
    <property type="entry name" value="Guanine nucleotide-binding protein G(k) subunit alpha"/>
    <property type="match status" value="1"/>
</dbReference>
<dbReference type="Gene3D" id="3.40.50.300">
    <property type="entry name" value="P-loop containing nucleotide triphosphate hydrolases"/>
    <property type="match status" value="1"/>
</dbReference>
<dbReference type="InterPro" id="IPR001019">
    <property type="entry name" value="Gprotein_alpha_su"/>
</dbReference>
<dbReference type="Pfam" id="PF00503">
    <property type="entry name" value="G-alpha"/>
    <property type="match status" value="1"/>
</dbReference>
<organism evidence="7 8">
    <name type="scientific">Morella rubra</name>
    <name type="common">Chinese bayberry</name>
    <dbReference type="NCBI Taxonomy" id="262757"/>
    <lineage>
        <taxon>Eukaryota</taxon>
        <taxon>Viridiplantae</taxon>
        <taxon>Streptophyta</taxon>
        <taxon>Embryophyta</taxon>
        <taxon>Tracheophyta</taxon>
        <taxon>Spermatophyta</taxon>
        <taxon>Magnoliopsida</taxon>
        <taxon>eudicotyledons</taxon>
        <taxon>Gunneridae</taxon>
        <taxon>Pentapetalae</taxon>
        <taxon>rosids</taxon>
        <taxon>fabids</taxon>
        <taxon>Fagales</taxon>
        <taxon>Myricaceae</taxon>
        <taxon>Morella</taxon>
    </lineage>
</organism>
<keyword evidence="5" id="KW-0479">Metal-binding</keyword>
<feature type="region of interest" description="Disordered" evidence="6">
    <location>
        <begin position="135"/>
        <end position="194"/>
    </location>
</feature>
<evidence type="ECO:0000313" key="8">
    <source>
        <dbReference type="Proteomes" id="UP000516437"/>
    </source>
</evidence>
<dbReference type="PROSITE" id="PS51882">
    <property type="entry name" value="G_ALPHA"/>
    <property type="match status" value="1"/>
</dbReference>
<evidence type="ECO:0000256" key="5">
    <source>
        <dbReference type="PIRSR" id="PIRSR601019-2"/>
    </source>
</evidence>
<keyword evidence="8" id="KW-1185">Reference proteome</keyword>
<dbReference type="GO" id="GO:0005525">
    <property type="term" value="F:GTP binding"/>
    <property type="evidence" value="ECO:0007669"/>
    <property type="project" value="UniProtKB-KW"/>
</dbReference>
<dbReference type="Proteomes" id="UP000516437">
    <property type="component" value="Chromosome 7"/>
</dbReference>
<dbReference type="SUPFAM" id="SSF47895">
    <property type="entry name" value="Transducin (alpha subunit), insertion domain"/>
    <property type="match status" value="1"/>
</dbReference>
<accession>A0A6A1V3D4</accession>
<dbReference type="GO" id="GO:0003924">
    <property type="term" value="F:GTPase activity"/>
    <property type="evidence" value="ECO:0007669"/>
    <property type="project" value="InterPro"/>
</dbReference>
<proteinExistence type="predicted"/>
<dbReference type="PANTHER" id="PTHR36486:SF4">
    <property type="entry name" value="PH DOMAIN-CONTAINING PROTEIN"/>
    <property type="match status" value="1"/>
</dbReference>
<dbReference type="AlphaFoldDB" id="A0A6A1V3D4"/>
<protein>
    <submittedName>
        <fullName evidence="7">Extra-large guanine nucleotide-binding protein 1</fullName>
    </submittedName>
</protein>
<dbReference type="OrthoDB" id="5817230at2759"/>
<evidence type="ECO:0000256" key="1">
    <source>
        <dbReference type="ARBA" id="ARBA00022741"/>
    </source>
</evidence>
<dbReference type="GO" id="GO:0007186">
    <property type="term" value="P:G protein-coupled receptor signaling pathway"/>
    <property type="evidence" value="ECO:0007669"/>
    <property type="project" value="InterPro"/>
</dbReference>
<keyword evidence="1 4" id="KW-0547">Nucleotide-binding</keyword>
<feature type="binding site" evidence="4">
    <location>
        <begin position="694"/>
        <end position="697"/>
    </location>
    <ligand>
        <name>GTP</name>
        <dbReference type="ChEBI" id="CHEBI:37565"/>
    </ligand>
</feature>
<dbReference type="InterPro" id="IPR011025">
    <property type="entry name" value="GproteinA_insert"/>
</dbReference>
<dbReference type="PANTHER" id="PTHR36486">
    <property type="entry name" value="OS01G0977800 PROTEIN"/>
    <property type="match status" value="1"/>
</dbReference>
<dbReference type="PRINTS" id="PR00318">
    <property type="entry name" value="GPROTEINA"/>
</dbReference>
<dbReference type="SMART" id="SM00275">
    <property type="entry name" value="G_alpha"/>
    <property type="match status" value="1"/>
</dbReference>
<keyword evidence="5" id="KW-0460">Magnesium</keyword>
<comment type="caution">
    <text evidence="7">The sequence shown here is derived from an EMBL/GenBank/DDBJ whole genome shotgun (WGS) entry which is preliminary data.</text>
</comment>
<dbReference type="GO" id="GO:0046872">
    <property type="term" value="F:metal ion binding"/>
    <property type="evidence" value="ECO:0007669"/>
    <property type="project" value="UniProtKB-KW"/>
</dbReference>
<dbReference type="Gene3D" id="1.10.400.10">
    <property type="entry name" value="GI Alpha 1, domain 2-like"/>
    <property type="match status" value="1"/>
</dbReference>
<dbReference type="SUPFAM" id="SSF52540">
    <property type="entry name" value="P-loop containing nucleoside triphosphate hydrolases"/>
    <property type="match status" value="1"/>
</dbReference>
<dbReference type="InterPro" id="IPR053057">
    <property type="entry name" value="XLG_GTP-binding"/>
</dbReference>
<reference evidence="7 8" key="1">
    <citation type="journal article" date="2019" name="Plant Biotechnol. J.">
        <title>The red bayberry genome and genetic basis of sex determination.</title>
        <authorList>
            <person name="Jia H.M."/>
            <person name="Jia H.J."/>
            <person name="Cai Q.L."/>
            <person name="Wang Y."/>
            <person name="Zhao H.B."/>
            <person name="Yang W.F."/>
            <person name="Wang G.Y."/>
            <person name="Li Y.H."/>
            <person name="Zhan D.L."/>
            <person name="Shen Y.T."/>
            <person name="Niu Q.F."/>
            <person name="Chang L."/>
            <person name="Qiu J."/>
            <person name="Zhao L."/>
            <person name="Xie H.B."/>
            <person name="Fu W.Y."/>
            <person name="Jin J."/>
            <person name="Li X.W."/>
            <person name="Jiao Y."/>
            <person name="Zhou C.C."/>
            <person name="Tu T."/>
            <person name="Chai C.Y."/>
            <person name="Gao J.L."/>
            <person name="Fan L.J."/>
            <person name="van de Weg E."/>
            <person name="Wang J.Y."/>
            <person name="Gao Z.S."/>
        </authorList>
    </citation>
    <scope>NUCLEOTIDE SEQUENCE [LARGE SCALE GENOMIC DNA]</scope>
    <source>
        <tissue evidence="7">Leaves</tissue>
    </source>
</reference>